<sequence>MRQTVEGGHGESHRPMEAGERHVVLRGSLPMGAAGSHGGRRQDERLRAVLGGWFAASAHRRREGEPGRPGEPSARHPAQRGPADGDTGSGPKP</sequence>
<dbReference type="PATRIC" id="fig|1160705.3.peg.1399"/>
<name>L8PNN5_STRVR</name>
<proteinExistence type="predicted"/>
<comment type="caution">
    <text evidence="2">The sequence shown here is derived from an EMBL/GenBank/DDBJ whole genome shotgun (WGS) entry which is preliminary data.</text>
</comment>
<feature type="region of interest" description="Disordered" evidence="1">
    <location>
        <begin position="1"/>
        <end position="93"/>
    </location>
</feature>
<evidence type="ECO:0000256" key="1">
    <source>
        <dbReference type="SAM" id="MobiDB-lite"/>
    </source>
</evidence>
<evidence type="ECO:0000313" key="3">
    <source>
        <dbReference type="Proteomes" id="UP000011205"/>
    </source>
</evidence>
<accession>L8PNN5</accession>
<gene>
    <name evidence="2" type="ORF">STVIR_1402</name>
</gene>
<dbReference type="Proteomes" id="UP000011205">
    <property type="component" value="Unassembled WGS sequence"/>
</dbReference>
<dbReference type="RefSeq" id="WP_003996747.1">
    <property type="nucleotide sequence ID" value="NZ_AMLP01000049.1"/>
</dbReference>
<organism evidence="2 3">
    <name type="scientific">Streptomyces viridochromogenes Tue57</name>
    <dbReference type="NCBI Taxonomy" id="1160705"/>
    <lineage>
        <taxon>Bacteria</taxon>
        <taxon>Bacillati</taxon>
        <taxon>Actinomycetota</taxon>
        <taxon>Actinomycetes</taxon>
        <taxon>Kitasatosporales</taxon>
        <taxon>Streptomycetaceae</taxon>
        <taxon>Streptomyces</taxon>
    </lineage>
</organism>
<protein>
    <submittedName>
        <fullName evidence="2">Uncharacterized protein</fullName>
    </submittedName>
</protein>
<dbReference type="EMBL" id="AMLP01000049">
    <property type="protein sequence ID" value="ELS57664.1"/>
    <property type="molecule type" value="Genomic_DNA"/>
</dbReference>
<feature type="compositionally biased region" description="Basic and acidic residues" evidence="1">
    <location>
        <begin position="8"/>
        <end position="23"/>
    </location>
</feature>
<evidence type="ECO:0000313" key="2">
    <source>
        <dbReference type="EMBL" id="ELS57664.1"/>
    </source>
</evidence>
<reference evidence="2 3" key="1">
    <citation type="journal article" date="2013" name="Genome Announc.">
        <title>Draft Genome Sequence of Streptomyces viridochromogenes Strain Tu57, Producer of Avilamycin.</title>
        <authorList>
            <person name="Gruning B.A."/>
            <person name="Erxleben A."/>
            <person name="Hahnlein A."/>
            <person name="Gunther S."/>
        </authorList>
    </citation>
    <scope>NUCLEOTIDE SEQUENCE [LARGE SCALE GENOMIC DNA]</scope>
    <source>
        <strain evidence="2 3">Tue57</strain>
    </source>
</reference>
<dbReference type="AlphaFoldDB" id="L8PNN5"/>